<keyword evidence="3" id="KW-1185">Reference proteome</keyword>
<dbReference type="EMBL" id="CP043311">
    <property type="protein sequence ID" value="QEY64664.1"/>
    <property type="molecule type" value="Genomic_DNA"/>
</dbReference>
<dbReference type="PANTHER" id="PTHR33990">
    <property type="entry name" value="PROTEIN YJDN-RELATED"/>
    <property type="match status" value="1"/>
</dbReference>
<feature type="domain" description="PhnB-like" evidence="1">
    <location>
        <begin position="2"/>
        <end position="131"/>
    </location>
</feature>
<dbReference type="Proteomes" id="UP000327179">
    <property type="component" value="Chromosome"/>
</dbReference>
<dbReference type="RefSeq" id="WP_151136496.1">
    <property type="nucleotide sequence ID" value="NZ_CP043311.1"/>
</dbReference>
<sequence>MKIDPYLTFDGQCGPAFQFYAKVLNGTLEAFLTFAESPACGDVPENFRDKIMHARLAVGDQVIMGSDCPPQAPFQGISGISVSINVDRVVEAERVFNALAEGGQVQMPLAQTFWAARFGMLVDRFGVPWMINCEKDQ</sequence>
<dbReference type="PANTHER" id="PTHR33990:SF1">
    <property type="entry name" value="PROTEIN YJDN"/>
    <property type="match status" value="1"/>
</dbReference>
<gene>
    <name evidence="2" type="ORF">FXN65_22300</name>
</gene>
<dbReference type="AlphaFoldDB" id="A0A5J6QQ90"/>
<name>A0A5J6QQ90_9GAMM</name>
<dbReference type="CDD" id="cd06588">
    <property type="entry name" value="PhnB_like"/>
    <property type="match status" value="1"/>
</dbReference>
<evidence type="ECO:0000313" key="2">
    <source>
        <dbReference type="EMBL" id="QEY64664.1"/>
    </source>
</evidence>
<evidence type="ECO:0000313" key="3">
    <source>
        <dbReference type="Proteomes" id="UP000327179"/>
    </source>
</evidence>
<dbReference type="InterPro" id="IPR029068">
    <property type="entry name" value="Glyas_Bleomycin-R_OHBP_Dase"/>
</dbReference>
<dbReference type="SUPFAM" id="SSF54593">
    <property type="entry name" value="Glyoxalase/Bleomycin resistance protein/Dihydroxybiphenyl dioxygenase"/>
    <property type="match status" value="1"/>
</dbReference>
<dbReference type="InterPro" id="IPR028973">
    <property type="entry name" value="PhnB-like"/>
</dbReference>
<organism evidence="2 3">
    <name type="scientific">Metapseudomonas lalkuanensis</name>
    <dbReference type="NCBI Taxonomy" id="2604832"/>
    <lineage>
        <taxon>Bacteria</taxon>
        <taxon>Pseudomonadati</taxon>
        <taxon>Pseudomonadota</taxon>
        <taxon>Gammaproteobacteria</taxon>
        <taxon>Pseudomonadales</taxon>
        <taxon>Pseudomonadaceae</taxon>
        <taxon>Metapseudomonas</taxon>
    </lineage>
</organism>
<evidence type="ECO:0000259" key="1">
    <source>
        <dbReference type="Pfam" id="PF06983"/>
    </source>
</evidence>
<accession>A0A5J6QQ90</accession>
<reference evidence="2 3" key="1">
    <citation type="submission" date="2019-08" db="EMBL/GenBank/DDBJ databases">
        <title>Whole-genome Sequencing of e-waste polymer degrading bacterium Pseudomonas sp. strain PE08.</title>
        <authorList>
            <person name="Kirdat K."/>
            <person name="Debbarma P."/>
            <person name="Narawade N."/>
            <person name="Suyal D."/>
            <person name="Thorat V."/>
            <person name="Shouche Y."/>
            <person name="Goel R."/>
            <person name="Yadav A."/>
        </authorList>
    </citation>
    <scope>NUCLEOTIDE SEQUENCE [LARGE SCALE GENOMIC DNA]</scope>
    <source>
        <strain evidence="2 3">PE08</strain>
    </source>
</reference>
<dbReference type="KEGG" id="plal:FXN65_22300"/>
<dbReference type="Gene3D" id="3.10.180.10">
    <property type="entry name" value="2,3-Dihydroxybiphenyl 1,2-Dioxygenase, domain 1"/>
    <property type="match status" value="1"/>
</dbReference>
<protein>
    <submittedName>
        <fullName evidence="2">VOC family protein</fullName>
    </submittedName>
</protein>
<dbReference type="Pfam" id="PF06983">
    <property type="entry name" value="3-dmu-9_3-mt"/>
    <property type="match status" value="1"/>
</dbReference>
<proteinExistence type="predicted"/>